<gene>
    <name evidence="2" type="ORF">BT96DRAFT_961251</name>
</gene>
<dbReference type="Proteomes" id="UP000799118">
    <property type="component" value="Unassembled WGS sequence"/>
</dbReference>
<proteinExistence type="predicted"/>
<feature type="compositionally biased region" description="Low complexity" evidence="1">
    <location>
        <begin position="42"/>
        <end position="57"/>
    </location>
</feature>
<organism evidence="2 3">
    <name type="scientific">Gymnopus androsaceus JB14</name>
    <dbReference type="NCBI Taxonomy" id="1447944"/>
    <lineage>
        <taxon>Eukaryota</taxon>
        <taxon>Fungi</taxon>
        <taxon>Dikarya</taxon>
        <taxon>Basidiomycota</taxon>
        <taxon>Agaricomycotina</taxon>
        <taxon>Agaricomycetes</taxon>
        <taxon>Agaricomycetidae</taxon>
        <taxon>Agaricales</taxon>
        <taxon>Marasmiineae</taxon>
        <taxon>Omphalotaceae</taxon>
        <taxon>Gymnopus</taxon>
    </lineage>
</organism>
<name>A0A6A4ILI7_9AGAR</name>
<evidence type="ECO:0000313" key="3">
    <source>
        <dbReference type="Proteomes" id="UP000799118"/>
    </source>
</evidence>
<feature type="compositionally biased region" description="Polar residues" evidence="1">
    <location>
        <begin position="292"/>
        <end position="312"/>
    </location>
</feature>
<feature type="region of interest" description="Disordered" evidence="1">
    <location>
        <begin position="1"/>
        <end position="24"/>
    </location>
</feature>
<dbReference type="EMBL" id="ML769383">
    <property type="protein sequence ID" value="KAE9411289.1"/>
    <property type="molecule type" value="Genomic_DNA"/>
</dbReference>
<sequence>MSYRLEKPRRQPPASLNFENSLYHPRTVLSSQSSPTFLYDLPSATSMSPPTSPTSITRLGSPPISPGKSRSHRNARSPSAGRTRSVTPNNMGVAASDLELEMFSDYCRSWYFKQDEEAGRLMTQTLANLPPSQRAPYSRLQASIRSAYHRSVNARRTAEFRAHLSATQPGASLTPHARSNPHGSDAQKERYRRFERFVHSWCTLGMPGPQPFFQALWAVMRLQAVPEAIGGAGRHRIEWEFDDAVLKEAAGKDFMLEAIDILKGVLAFEEVPTSRTSSTPGDEEHPDASLIHSRSQSQPLFSEQKPTNTVQTKRGRAPSDPFLDTPMLSRSVGSSSSNATLLASDKLRGAFEPRIEEYMRTWTSPDLTNPEYLNLVKVFPSHITRRTLPYFPTPKGPSDLEAGLDDVAEGKQVRCGTGTLRVSSMQRSDGWDGGWWNRFVLWWRRLFR</sequence>
<keyword evidence="3" id="KW-1185">Reference proteome</keyword>
<feature type="region of interest" description="Disordered" evidence="1">
    <location>
        <begin position="166"/>
        <end position="188"/>
    </location>
</feature>
<dbReference type="AlphaFoldDB" id="A0A6A4ILI7"/>
<evidence type="ECO:0000313" key="2">
    <source>
        <dbReference type="EMBL" id="KAE9411289.1"/>
    </source>
</evidence>
<protein>
    <submittedName>
        <fullName evidence="2">Uncharacterized protein</fullName>
    </submittedName>
</protein>
<reference evidence="2" key="1">
    <citation type="journal article" date="2019" name="Environ. Microbiol.">
        <title>Fungal ecological strategies reflected in gene transcription - a case study of two litter decomposers.</title>
        <authorList>
            <person name="Barbi F."/>
            <person name="Kohler A."/>
            <person name="Barry K."/>
            <person name="Baskaran P."/>
            <person name="Daum C."/>
            <person name="Fauchery L."/>
            <person name="Ihrmark K."/>
            <person name="Kuo A."/>
            <person name="LaButti K."/>
            <person name="Lipzen A."/>
            <person name="Morin E."/>
            <person name="Grigoriev I.V."/>
            <person name="Henrissat B."/>
            <person name="Lindahl B."/>
            <person name="Martin F."/>
        </authorList>
    </citation>
    <scope>NUCLEOTIDE SEQUENCE</scope>
    <source>
        <strain evidence="2">JB14</strain>
    </source>
</reference>
<accession>A0A6A4ILI7</accession>
<evidence type="ECO:0000256" key="1">
    <source>
        <dbReference type="SAM" id="MobiDB-lite"/>
    </source>
</evidence>
<feature type="region of interest" description="Disordered" evidence="1">
    <location>
        <begin position="272"/>
        <end position="335"/>
    </location>
</feature>
<feature type="region of interest" description="Disordered" evidence="1">
    <location>
        <begin position="40"/>
        <end position="90"/>
    </location>
</feature>
<feature type="compositionally biased region" description="Polar residues" evidence="1">
    <location>
        <begin position="76"/>
        <end position="90"/>
    </location>
</feature>
<dbReference type="OrthoDB" id="2568455at2759"/>